<reference evidence="8" key="1">
    <citation type="journal article" date="2014" name="Int. J. Syst. Evol. Microbiol.">
        <title>Complete genome sequence of Corynebacterium casei LMG S-19264T (=DSM 44701T), isolated from a smear-ripened cheese.</title>
        <authorList>
            <consortium name="US DOE Joint Genome Institute (JGI-PGF)"/>
            <person name="Walter F."/>
            <person name="Albersmeier A."/>
            <person name="Kalinowski J."/>
            <person name="Ruckert C."/>
        </authorList>
    </citation>
    <scope>NUCLEOTIDE SEQUENCE</scope>
    <source>
        <strain evidence="8">CGMCC 1.15367</strain>
    </source>
</reference>
<proteinExistence type="inferred from homology"/>
<protein>
    <submittedName>
        <fullName evidence="8">Na+/H+ antiporter subunit E</fullName>
    </submittedName>
</protein>
<evidence type="ECO:0000256" key="4">
    <source>
        <dbReference type="ARBA" id="ARBA00022692"/>
    </source>
</evidence>
<keyword evidence="4 7" id="KW-0812">Transmembrane</keyword>
<reference evidence="8" key="2">
    <citation type="submission" date="2020-09" db="EMBL/GenBank/DDBJ databases">
        <authorList>
            <person name="Sun Q."/>
            <person name="Zhou Y."/>
        </authorList>
    </citation>
    <scope>NUCLEOTIDE SEQUENCE</scope>
    <source>
        <strain evidence="8">CGMCC 1.15367</strain>
    </source>
</reference>
<evidence type="ECO:0000313" key="8">
    <source>
        <dbReference type="EMBL" id="GGE17585.1"/>
    </source>
</evidence>
<comment type="subcellular location">
    <subcellularLocation>
        <location evidence="1">Cell membrane</location>
        <topology evidence="1">Multi-pass membrane protein</topology>
    </subcellularLocation>
</comment>
<evidence type="ECO:0000256" key="1">
    <source>
        <dbReference type="ARBA" id="ARBA00004651"/>
    </source>
</evidence>
<dbReference type="Pfam" id="PF01899">
    <property type="entry name" value="MNHE"/>
    <property type="match status" value="1"/>
</dbReference>
<dbReference type="PIRSF" id="PIRSF019239">
    <property type="entry name" value="MrpE"/>
    <property type="match status" value="1"/>
</dbReference>
<keyword evidence="9" id="KW-1185">Reference proteome</keyword>
<comment type="caution">
    <text evidence="8">The sequence shown here is derived from an EMBL/GenBank/DDBJ whole genome shotgun (WGS) entry which is preliminary data.</text>
</comment>
<dbReference type="GO" id="GO:0005886">
    <property type="term" value="C:plasma membrane"/>
    <property type="evidence" value="ECO:0007669"/>
    <property type="project" value="UniProtKB-SubCell"/>
</dbReference>
<feature type="transmembrane region" description="Helical" evidence="7">
    <location>
        <begin position="28"/>
        <end position="49"/>
    </location>
</feature>
<sequence>MTRTWLAYPLLSGFVLAIWLLLSQSVRPGSLILGAGLGLFASFMLSRLATPGRRPGNPMAVLRLAGFVAVEIVRSNIAVAKVVLTPRMERKSGFLTIPLELEEPQALAALACILTATPGSVWVDYDRSRKQLLMHVLDLIDEATWIGIVRNYESRLKEIFR</sequence>
<accession>A0A916ZX55</accession>
<evidence type="ECO:0000256" key="7">
    <source>
        <dbReference type="SAM" id="Phobius"/>
    </source>
</evidence>
<dbReference type="InterPro" id="IPR002758">
    <property type="entry name" value="Cation_antiport_E"/>
</dbReference>
<feature type="transmembrane region" description="Helical" evidence="7">
    <location>
        <begin position="5"/>
        <end position="22"/>
    </location>
</feature>
<name>A0A916ZX55_9HYPH</name>
<dbReference type="Proteomes" id="UP000644699">
    <property type="component" value="Unassembled WGS sequence"/>
</dbReference>
<evidence type="ECO:0000256" key="3">
    <source>
        <dbReference type="ARBA" id="ARBA00022475"/>
    </source>
</evidence>
<evidence type="ECO:0000256" key="6">
    <source>
        <dbReference type="ARBA" id="ARBA00023136"/>
    </source>
</evidence>
<keyword evidence="6 7" id="KW-0472">Membrane</keyword>
<keyword evidence="3" id="KW-1003">Cell membrane</keyword>
<comment type="similarity">
    <text evidence="2">Belongs to the CPA3 antiporters (TC 2.A.63) subunit E family.</text>
</comment>
<dbReference type="AlphaFoldDB" id="A0A916ZX55"/>
<dbReference type="RefSeq" id="WP_188911746.1">
    <property type="nucleotide sequence ID" value="NZ_BMIQ01000007.1"/>
</dbReference>
<gene>
    <name evidence="8" type="ORF">GCM10011390_40890</name>
</gene>
<dbReference type="EMBL" id="BMIQ01000007">
    <property type="protein sequence ID" value="GGE17585.1"/>
    <property type="molecule type" value="Genomic_DNA"/>
</dbReference>
<dbReference type="PANTHER" id="PTHR34584:SF1">
    <property type="entry name" value="NA(+)_H(+) ANTIPORTER SUBUNIT E1"/>
    <property type="match status" value="1"/>
</dbReference>
<evidence type="ECO:0000256" key="5">
    <source>
        <dbReference type="ARBA" id="ARBA00022989"/>
    </source>
</evidence>
<dbReference type="PANTHER" id="PTHR34584">
    <property type="entry name" value="NA(+)/H(+) ANTIPORTER SUBUNIT E1"/>
    <property type="match status" value="1"/>
</dbReference>
<evidence type="ECO:0000256" key="2">
    <source>
        <dbReference type="ARBA" id="ARBA00006228"/>
    </source>
</evidence>
<evidence type="ECO:0000313" key="9">
    <source>
        <dbReference type="Proteomes" id="UP000644699"/>
    </source>
</evidence>
<keyword evidence="5 7" id="KW-1133">Transmembrane helix</keyword>
<organism evidence="8 9">
    <name type="scientific">Aureimonas endophytica</name>
    <dbReference type="NCBI Taxonomy" id="2027858"/>
    <lineage>
        <taxon>Bacteria</taxon>
        <taxon>Pseudomonadati</taxon>
        <taxon>Pseudomonadota</taxon>
        <taxon>Alphaproteobacteria</taxon>
        <taxon>Hyphomicrobiales</taxon>
        <taxon>Aurantimonadaceae</taxon>
        <taxon>Aureimonas</taxon>
    </lineage>
</organism>
<dbReference type="GO" id="GO:0008324">
    <property type="term" value="F:monoatomic cation transmembrane transporter activity"/>
    <property type="evidence" value="ECO:0007669"/>
    <property type="project" value="InterPro"/>
</dbReference>